<evidence type="ECO:0000259" key="4">
    <source>
        <dbReference type="Pfam" id="PF02230"/>
    </source>
</evidence>
<feature type="signal peptide" evidence="3">
    <location>
        <begin position="1"/>
        <end position="17"/>
    </location>
</feature>
<keyword evidence="2" id="KW-0378">Hydrolase</keyword>
<dbReference type="Gene3D" id="3.40.50.1820">
    <property type="entry name" value="alpha/beta hydrolase"/>
    <property type="match status" value="1"/>
</dbReference>
<feature type="chain" id="PRO_5035611476" description="Phospholipase/carboxylesterase/thioesterase domain-containing protein" evidence="3">
    <location>
        <begin position="18"/>
        <end position="341"/>
    </location>
</feature>
<organism evidence="5 7">
    <name type="scientific">Rotaria magnacalcarata</name>
    <dbReference type="NCBI Taxonomy" id="392030"/>
    <lineage>
        <taxon>Eukaryota</taxon>
        <taxon>Metazoa</taxon>
        <taxon>Spiralia</taxon>
        <taxon>Gnathifera</taxon>
        <taxon>Rotifera</taxon>
        <taxon>Eurotatoria</taxon>
        <taxon>Bdelloidea</taxon>
        <taxon>Philodinida</taxon>
        <taxon>Philodinidae</taxon>
        <taxon>Rotaria</taxon>
    </lineage>
</organism>
<name>A0A816TYA4_9BILA</name>
<dbReference type="Proteomes" id="UP000663866">
    <property type="component" value="Unassembled WGS sequence"/>
</dbReference>
<keyword evidence="8" id="KW-1185">Reference proteome</keyword>
<dbReference type="SUPFAM" id="SSF53474">
    <property type="entry name" value="alpha/beta-Hydrolases"/>
    <property type="match status" value="1"/>
</dbReference>
<dbReference type="Proteomes" id="UP000663856">
    <property type="component" value="Unassembled WGS sequence"/>
</dbReference>
<dbReference type="GO" id="GO:0016787">
    <property type="term" value="F:hydrolase activity"/>
    <property type="evidence" value="ECO:0007669"/>
    <property type="project" value="UniProtKB-KW"/>
</dbReference>
<proteinExistence type="predicted"/>
<evidence type="ECO:0000313" key="6">
    <source>
        <dbReference type="EMBL" id="CAF4295283.1"/>
    </source>
</evidence>
<dbReference type="InterPro" id="IPR029058">
    <property type="entry name" value="AB_hydrolase_fold"/>
</dbReference>
<reference evidence="5" key="1">
    <citation type="submission" date="2021-02" db="EMBL/GenBank/DDBJ databases">
        <authorList>
            <person name="Nowell W R."/>
        </authorList>
    </citation>
    <scope>NUCLEOTIDE SEQUENCE</scope>
</reference>
<evidence type="ECO:0000313" key="8">
    <source>
        <dbReference type="Proteomes" id="UP000663866"/>
    </source>
</evidence>
<dbReference type="EMBL" id="CAJNRF010008547">
    <property type="protein sequence ID" value="CAF2102455.1"/>
    <property type="molecule type" value="Genomic_DNA"/>
</dbReference>
<dbReference type="EMBL" id="CAJOBG010013685">
    <property type="protein sequence ID" value="CAF4295283.1"/>
    <property type="molecule type" value="Genomic_DNA"/>
</dbReference>
<evidence type="ECO:0000313" key="7">
    <source>
        <dbReference type="Proteomes" id="UP000663856"/>
    </source>
</evidence>
<comment type="caution">
    <text evidence="5">The sequence shown here is derived from an EMBL/GenBank/DDBJ whole genome shotgun (WGS) entry which is preliminary data.</text>
</comment>
<evidence type="ECO:0000256" key="3">
    <source>
        <dbReference type="SAM" id="SignalP"/>
    </source>
</evidence>
<dbReference type="InterPro" id="IPR003140">
    <property type="entry name" value="PLipase/COase/thioEstase"/>
</dbReference>
<keyword evidence="1 3" id="KW-0732">Signal</keyword>
<accession>A0A816TYA4</accession>
<gene>
    <name evidence="6" type="ORF">OVN521_LOCUS31086</name>
    <name evidence="5" type="ORF">WKI299_LOCUS20479</name>
</gene>
<feature type="domain" description="Phospholipase/carboxylesterase/thioesterase" evidence="4">
    <location>
        <begin position="163"/>
        <end position="266"/>
    </location>
</feature>
<evidence type="ECO:0000256" key="1">
    <source>
        <dbReference type="ARBA" id="ARBA00022729"/>
    </source>
</evidence>
<dbReference type="InterPro" id="IPR050955">
    <property type="entry name" value="Plant_Biomass_Hydrol_Est"/>
</dbReference>
<protein>
    <recommendedName>
        <fullName evidence="4">Phospholipase/carboxylesterase/thioesterase domain-containing protein</fullName>
    </recommendedName>
</protein>
<evidence type="ECO:0000313" key="5">
    <source>
        <dbReference type="EMBL" id="CAF2102455.1"/>
    </source>
</evidence>
<dbReference type="PANTHER" id="PTHR43037">
    <property type="entry name" value="UNNAMED PRODUCT-RELATED"/>
    <property type="match status" value="1"/>
</dbReference>
<dbReference type="AlphaFoldDB" id="A0A816TYA4"/>
<dbReference type="Pfam" id="PF02230">
    <property type="entry name" value="Abhydrolase_2"/>
    <property type="match status" value="1"/>
</dbReference>
<sequence length="341" mass="38005">MKAILLFLMLLVQGVSSFQLPFTIPSIWPTTAPPNTSTCSNKYGDQPAKLTTSISDILTYVNLCVDIPRRVVKLSFTDTDGNQRQACLLITSTSKRLPIIVWLHASLLSPSTIFLTNLVNEASSTNLTGKINGPLGYHLLVPLGRDTTHIYPSPDDKGLGWDNWYRNYNRSDPALNVDVQTIDYFIDQVVNRRTDLQVDSSRVFMSGWSNGAAMALQYALNTPKIAAAAVYSAPDPYRDYKDPCAQTPNVTYHTPVLTLYNQCDIIGICETGKAFIDDLNNRYGNKQVANVTIFGSDFQIKTTCNLACNDLSILAVAQHLRWPITLNENVFFNFLRKYSSV</sequence>
<dbReference type="PANTHER" id="PTHR43037:SF5">
    <property type="entry name" value="FERULOYL ESTERASE"/>
    <property type="match status" value="1"/>
</dbReference>
<evidence type="ECO:0000256" key="2">
    <source>
        <dbReference type="ARBA" id="ARBA00022801"/>
    </source>
</evidence>